<reference evidence="7 8" key="1">
    <citation type="submission" date="2024-03" db="EMBL/GenBank/DDBJ databases">
        <title>Genome-scale model development and genomic sequencing of the oleaginous clade Lipomyces.</title>
        <authorList>
            <consortium name="Lawrence Berkeley National Laboratory"/>
            <person name="Czajka J.J."/>
            <person name="Han Y."/>
            <person name="Kim J."/>
            <person name="Mondo S.J."/>
            <person name="Hofstad B.A."/>
            <person name="Robles A."/>
            <person name="Haridas S."/>
            <person name="Riley R."/>
            <person name="LaButti K."/>
            <person name="Pangilinan J."/>
            <person name="Andreopoulos W."/>
            <person name="Lipzen A."/>
            <person name="Yan J."/>
            <person name="Wang M."/>
            <person name="Ng V."/>
            <person name="Grigoriev I.V."/>
            <person name="Spatafora J.W."/>
            <person name="Magnuson J.K."/>
            <person name="Baker S.E."/>
            <person name="Pomraning K.R."/>
        </authorList>
    </citation>
    <scope>NUCLEOTIDE SEQUENCE [LARGE SCALE GENOMIC DNA]</scope>
    <source>
        <strain evidence="7 8">Phaff 52-87</strain>
    </source>
</reference>
<evidence type="ECO:0000256" key="2">
    <source>
        <dbReference type="ARBA" id="ARBA00005543"/>
    </source>
</evidence>
<keyword evidence="4" id="KW-0809">Transit peptide</keyword>
<name>A0ABR1F099_9ASCO</name>
<evidence type="ECO:0000256" key="5">
    <source>
        <dbReference type="ARBA" id="ARBA00023128"/>
    </source>
</evidence>
<accession>A0ABR1F099</accession>
<dbReference type="GeneID" id="90040062"/>
<dbReference type="InterPro" id="IPR051035">
    <property type="entry name" value="Mito_inheritance_9"/>
</dbReference>
<keyword evidence="5" id="KW-0496">Mitochondrion</keyword>
<gene>
    <name evidence="7" type="ORF">BZA70DRAFT_297040</name>
</gene>
<evidence type="ECO:0000256" key="1">
    <source>
        <dbReference type="ARBA" id="ARBA00004173"/>
    </source>
</evidence>
<dbReference type="PANTHER" id="PTHR36091">
    <property type="entry name" value="ALTERED INHERITANCE OF MITOCHONDRIA PROTEIN 9, MITOCHONDRIAL"/>
    <property type="match status" value="1"/>
</dbReference>
<dbReference type="SUPFAM" id="SSF56112">
    <property type="entry name" value="Protein kinase-like (PK-like)"/>
    <property type="match status" value="1"/>
</dbReference>
<protein>
    <recommendedName>
        <fullName evidence="3">Altered inheritance of mitochondria protein 9, mitochondrial</fullName>
    </recommendedName>
    <alternativeName>
        <fullName evidence="6">Found in mitochondrial proteome protein 29</fullName>
    </alternativeName>
</protein>
<organism evidence="7 8">
    <name type="scientific">Myxozyma melibiosi</name>
    <dbReference type="NCBI Taxonomy" id="54550"/>
    <lineage>
        <taxon>Eukaryota</taxon>
        <taxon>Fungi</taxon>
        <taxon>Dikarya</taxon>
        <taxon>Ascomycota</taxon>
        <taxon>Saccharomycotina</taxon>
        <taxon>Lipomycetes</taxon>
        <taxon>Lipomycetales</taxon>
        <taxon>Lipomycetaceae</taxon>
        <taxon>Myxozyma</taxon>
    </lineage>
</organism>
<evidence type="ECO:0000256" key="3">
    <source>
        <dbReference type="ARBA" id="ARBA00016197"/>
    </source>
</evidence>
<keyword evidence="8" id="KW-1185">Reference proteome</keyword>
<comment type="caution">
    <text evidence="7">The sequence shown here is derived from an EMBL/GenBank/DDBJ whole genome shotgun (WGS) entry which is preliminary data.</text>
</comment>
<dbReference type="InterPro" id="IPR011009">
    <property type="entry name" value="Kinase-like_dom_sf"/>
</dbReference>
<proteinExistence type="inferred from homology"/>
<dbReference type="EMBL" id="JBBJBU010000012">
    <property type="protein sequence ID" value="KAK7203265.1"/>
    <property type="molecule type" value="Genomic_DNA"/>
</dbReference>
<comment type="similarity">
    <text evidence="2">Belongs to the AIM9 family.</text>
</comment>
<evidence type="ECO:0000256" key="4">
    <source>
        <dbReference type="ARBA" id="ARBA00022946"/>
    </source>
</evidence>
<comment type="subcellular location">
    <subcellularLocation>
        <location evidence="1">Mitochondrion</location>
    </subcellularLocation>
</comment>
<evidence type="ECO:0000313" key="7">
    <source>
        <dbReference type="EMBL" id="KAK7203265.1"/>
    </source>
</evidence>
<dbReference type="RefSeq" id="XP_064766298.1">
    <property type="nucleotide sequence ID" value="XM_064914550.1"/>
</dbReference>
<evidence type="ECO:0000313" key="8">
    <source>
        <dbReference type="Proteomes" id="UP001498771"/>
    </source>
</evidence>
<dbReference type="PANTHER" id="PTHR36091:SF1">
    <property type="entry name" value="ALTERED INHERITANCE OF MITOCHONDRIA PROTEIN 9, MITOCHONDRIAL"/>
    <property type="match status" value="1"/>
</dbReference>
<sequence>MLRLARYSRRTWLRQLQANRSFATTRSQAKQATKNDDSFVEINSASEKEREDFFSYTWGSWLKNDKQEKEKRYTPFSVEGINDVVRQFRNEKDTVAPAQVKSVASLSEGKHHRIYLVQMDDQSQYILRIPYPLDLSWEARRARMQSEVATMDFMRKKWDMRIPKVVSWSPTADNPIRREYMMMEYVSATNLMSKWHPIQGSIADRAPALGVVVNLLEGILATRFNGFGSLYFTENVDAKLQDKLPYEGEEDKELVDRWRLGPSVESSFWQNGIDHEGSTDRGPWYDPHDYLVAVAKAHITAYRVLLSDPMVATSELGLFLPTWLDTYEKYAYVAPRLIPDVPADSDLLSPRLYHPDMDPTNILVKIAEAKGDATTPFTIPGTNKAYTDPYLLDWEGASIKPYFLHGAPKFINYTGYKIYKPEEVDQYDLLPDQQKQQIDYMIAATANQYSFEFLIKHHFPTLINAFSPHAKTLREPYKIATASDYKYHPLEIVDLRDSLIKLQQSKPVELKDLDQKGVFTEDDIEKHQIIAGEWDKTVHQTPFYSTKGWLPQDMFEDLVKSKELVKDANGNYVRPSADGADSKSTSE</sequence>
<evidence type="ECO:0000256" key="6">
    <source>
        <dbReference type="ARBA" id="ARBA00031849"/>
    </source>
</evidence>
<dbReference type="Proteomes" id="UP001498771">
    <property type="component" value="Unassembled WGS sequence"/>
</dbReference>